<proteinExistence type="predicted"/>
<evidence type="ECO:0000313" key="2">
    <source>
        <dbReference type="Proteomes" id="UP000262379"/>
    </source>
</evidence>
<keyword evidence="2" id="KW-1185">Reference proteome</keyword>
<reference evidence="2" key="1">
    <citation type="submission" date="2018-08" db="EMBL/GenBank/DDBJ databases">
        <authorList>
            <person name="Im W.T."/>
        </authorList>
    </citation>
    <scope>NUCLEOTIDE SEQUENCE [LARGE SCALE GENOMIC DNA]</scope>
    <source>
        <strain evidence="2">LA-28</strain>
    </source>
</reference>
<name>A0A371XF40_9HYPH</name>
<dbReference type="RefSeq" id="WP_116623683.1">
    <property type="nucleotide sequence ID" value="NZ_QURN01000006.1"/>
</dbReference>
<dbReference type="Proteomes" id="UP000262379">
    <property type="component" value="Unassembled WGS sequence"/>
</dbReference>
<dbReference type="AlphaFoldDB" id="A0A371XF40"/>
<comment type="caution">
    <text evidence="1">The sequence shown here is derived from an EMBL/GenBank/DDBJ whole genome shotgun (WGS) entry which is preliminary data.</text>
</comment>
<accession>A0A371XF40</accession>
<gene>
    <name evidence="1" type="ORF">DY251_09710</name>
</gene>
<organism evidence="1 2">
    <name type="scientific">Mesorhizobium denitrificans</name>
    <dbReference type="NCBI Taxonomy" id="2294114"/>
    <lineage>
        <taxon>Bacteria</taxon>
        <taxon>Pseudomonadati</taxon>
        <taxon>Pseudomonadota</taxon>
        <taxon>Alphaproteobacteria</taxon>
        <taxon>Hyphomicrobiales</taxon>
        <taxon>Phyllobacteriaceae</taxon>
        <taxon>Mesorhizobium</taxon>
    </lineage>
</organism>
<evidence type="ECO:0000313" key="1">
    <source>
        <dbReference type="EMBL" id="RFC67849.1"/>
    </source>
</evidence>
<dbReference type="EMBL" id="QURN01000006">
    <property type="protein sequence ID" value="RFC67849.1"/>
    <property type="molecule type" value="Genomic_DNA"/>
</dbReference>
<protein>
    <submittedName>
        <fullName evidence="1">Uncharacterized protein</fullName>
    </submittedName>
</protein>
<sequence length="125" mass="13151">MSDDLDPKTLMAALATLIAANPVDALAAIAVSDGRPVPEKLRSLPDAVKFSIASIKFDRFGAPTITMHSKTAAIELAGRALAIWSDRTVIEDARRPPVTDHGALSGMTTQEKAEAFAAMVNSGPH</sequence>